<evidence type="ECO:0000259" key="2">
    <source>
        <dbReference type="PROSITE" id="PS50206"/>
    </source>
</evidence>
<dbReference type="SUPFAM" id="SSF52821">
    <property type="entry name" value="Rhodanese/Cell cycle control phosphatase"/>
    <property type="match status" value="2"/>
</dbReference>
<protein>
    <submittedName>
        <fullName evidence="3">Rhodanese-related sulfurtransferase</fullName>
        <ecNumber evidence="3">2.8.1.1</ecNumber>
        <ecNumber evidence="3">2.8.1.2</ecNumber>
    </submittedName>
</protein>
<dbReference type="CDD" id="cd01449">
    <property type="entry name" value="TST_Repeat_2"/>
    <property type="match status" value="1"/>
</dbReference>
<dbReference type="Gene3D" id="3.40.250.10">
    <property type="entry name" value="Rhodanese-like domain"/>
    <property type="match status" value="2"/>
</dbReference>
<dbReference type="EC" id="2.8.1.1" evidence="3"/>
<dbReference type="AlphaFoldDB" id="A0A075MRI0"/>
<gene>
    <name evidence="3" type="ORF">NTE_01349</name>
</gene>
<name>A0A075MRI0_9ARCH</name>
<dbReference type="GO" id="GO:0004792">
    <property type="term" value="F:thiosulfate-cyanide sulfurtransferase activity"/>
    <property type="evidence" value="ECO:0007669"/>
    <property type="project" value="UniProtKB-EC"/>
</dbReference>
<evidence type="ECO:0000313" key="3">
    <source>
        <dbReference type="EMBL" id="AIF83417.1"/>
    </source>
</evidence>
<proteinExistence type="predicted"/>
<sequence>MNYKIRVQTNASLMTLITVESKWLAANLDNPNVVILDTRGQMLYRFGHIKNALSLGMEMVVTVAPNGANLVIEGAQAEKVFGSYGIDDSKKVVVYGEQDDPAAARVAWSIMYHGHPDVALLDTGFSVWKHLGLPVTRDAAQAKPAQFTSKPKPEIRIDAEAIKAKAGDPSFVVVDARTRQEHMQARIPNSVLHDWEQGVGANGSAFLSPEELKKEFESKGITPDKEVVCYCHSGVRASHKYMQFRLAGYEKVRLYDGSIIDWAMRRNPIR</sequence>
<organism evidence="3 4">
    <name type="scientific">Candidatus Nitrososphaera evergladensis SR1</name>
    <dbReference type="NCBI Taxonomy" id="1459636"/>
    <lineage>
        <taxon>Archaea</taxon>
        <taxon>Nitrososphaerota</taxon>
        <taxon>Nitrososphaeria</taxon>
        <taxon>Nitrososphaerales</taxon>
        <taxon>Nitrososphaeraceae</taxon>
        <taxon>Nitrososphaera</taxon>
    </lineage>
</organism>
<dbReference type="HOGENOM" id="CLU_031618_0_0_2"/>
<dbReference type="InterPro" id="IPR001763">
    <property type="entry name" value="Rhodanese-like_dom"/>
</dbReference>
<dbReference type="eggNOG" id="arCOG02019">
    <property type="taxonomic scope" value="Archaea"/>
</dbReference>
<feature type="domain" description="Rhodanese" evidence="2">
    <location>
        <begin position="29"/>
        <end position="137"/>
    </location>
</feature>
<dbReference type="PANTHER" id="PTHR43855:SF1">
    <property type="entry name" value="THIOSULFATE SULFURTRANSFERASE"/>
    <property type="match status" value="1"/>
</dbReference>
<accession>A0A075MRI0</accession>
<evidence type="ECO:0000313" key="4">
    <source>
        <dbReference type="Proteomes" id="UP000028194"/>
    </source>
</evidence>
<dbReference type="KEGG" id="nev:NTE_01349"/>
<dbReference type="STRING" id="1459636.NTE_01349"/>
<keyword evidence="1" id="KW-0677">Repeat</keyword>
<dbReference type="CDD" id="cd01448">
    <property type="entry name" value="TST_Repeat_1"/>
    <property type="match status" value="1"/>
</dbReference>
<dbReference type="PROSITE" id="PS50206">
    <property type="entry name" value="RHODANESE_3"/>
    <property type="match status" value="2"/>
</dbReference>
<dbReference type="EMBL" id="CP007174">
    <property type="protein sequence ID" value="AIF83417.1"/>
    <property type="molecule type" value="Genomic_DNA"/>
</dbReference>
<dbReference type="Proteomes" id="UP000028194">
    <property type="component" value="Chromosome"/>
</dbReference>
<dbReference type="EC" id="2.8.1.2" evidence="3"/>
<dbReference type="InterPro" id="IPR036873">
    <property type="entry name" value="Rhodanese-like_dom_sf"/>
</dbReference>
<dbReference type="GO" id="GO:0016784">
    <property type="term" value="F:3-mercaptopyruvate sulfurtransferase activity"/>
    <property type="evidence" value="ECO:0007669"/>
    <property type="project" value="UniProtKB-EC"/>
</dbReference>
<reference evidence="3 4" key="1">
    <citation type="journal article" date="2014" name="PLoS ONE">
        <title>Genome Sequence of Candidatus Nitrososphaera evergladensis from Group I.1b Enriched from Everglades Soil Reveals Novel Genomic Features of the Ammonia-Oxidizing Archaea.</title>
        <authorList>
            <person name="Zhalnina K.V."/>
            <person name="Dias R."/>
            <person name="Leonard M.T."/>
            <person name="Dorr de Quadros P."/>
            <person name="Camargo F.A."/>
            <person name="Drew J.C."/>
            <person name="Farmerie W.G."/>
            <person name="Daroub S.H."/>
            <person name="Triplett E.W."/>
        </authorList>
    </citation>
    <scope>NUCLEOTIDE SEQUENCE [LARGE SCALE GENOMIC DNA]</scope>
    <source>
        <strain evidence="3 4">SR1</strain>
    </source>
</reference>
<dbReference type="PANTHER" id="PTHR43855">
    <property type="entry name" value="THIOSULFATE SULFURTRANSFERASE"/>
    <property type="match status" value="1"/>
</dbReference>
<dbReference type="InterPro" id="IPR051126">
    <property type="entry name" value="Thiosulfate_sulfurtransferase"/>
</dbReference>
<feature type="domain" description="Rhodanese" evidence="2">
    <location>
        <begin position="167"/>
        <end position="270"/>
    </location>
</feature>
<keyword evidence="3" id="KW-0808">Transferase</keyword>
<evidence type="ECO:0000256" key="1">
    <source>
        <dbReference type="ARBA" id="ARBA00022737"/>
    </source>
</evidence>
<dbReference type="Pfam" id="PF00581">
    <property type="entry name" value="Rhodanese"/>
    <property type="match status" value="2"/>
</dbReference>
<keyword evidence="4" id="KW-1185">Reference proteome</keyword>
<dbReference type="SMART" id="SM00450">
    <property type="entry name" value="RHOD"/>
    <property type="match status" value="2"/>
</dbReference>